<evidence type="ECO:0000256" key="1">
    <source>
        <dbReference type="ARBA" id="ARBA00023012"/>
    </source>
</evidence>
<dbReference type="GO" id="GO:0004672">
    <property type="term" value="F:protein kinase activity"/>
    <property type="evidence" value="ECO:0007669"/>
    <property type="project" value="UniProtKB-ARBA"/>
</dbReference>
<feature type="modified residue" description="Phosphohistidine" evidence="2">
    <location>
        <position position="58"/>
    </location>
</feature>
<dbReference type="OrthoDB" id="9131849at2"/>
<feature type="domain" description="HPt" evidence="3">
    <location>
        <begin position="19"/>
        <end position="115"/>
    </location>
</feature>
<dbReference type="SMART" id="SM00073">
    <property type="entry name" value="HPT"/>
    <property type="match status" value="1"/>
</dbReference>
<dbReference type="EMBL" id="FOUE01000002">
    <property type="protein sequence ID" value="SFM17096.1"/>
    <property type="molecule type" value="Genomic_DNA"/>
</dbReference>
<keyword evidence="2" id="KW-0597">Phosphoprotein</keyword>
<sequence>MTERPHLDEEALAELKEVMEDEFNILIETYLQDSQDRIAALQHALVAGDTESFAKSAHSFKGSSVNIGAPQLGAFCLDAETAGRDGRLEDASIALEQIVVEFQNVRVLFQQLLNS</sequence>
<evidence type="ECO:0000313" key="5">
    <source>
        <dbReference type="Proteomes" id="UP000198519"/>
    </source>
</evidence>
<protein>
    <submittedName>
        <fullName evidence="4">Hpt domain-containing protein</fullName>
    </submittedName>
</protein>
<evidence type="ECO:0000259" key="3">
    <source>
        <dbReference type="PROSITE" id="PS50894"/>
    </source>
</evidence>
<dbReference type="Gene3D" id="1.20.120.160">
    <property type="entry name" value="HPT domain"/>
    <property type="match status" value="1"/>
</dbReference>
<evidence type="ECO:0000256" key="2">
    <source>
        <dbReference type="PROSITE-ProRule" id="PRU00110"/>
    </source>
</evidence>
<dbReference type="SUPFAM" id="SSF47226">
    <property type="entry name" value="Histidine-containing phosphotransfer domain, HPT domain"/>
    <property type="match status" value="1"/>
</dbReference>
<accession>A0A1I4NNT9</accession>
<organism evidence="4 5">
    <name type="scientific">Marinobacter zhejiangensis</name>
    <dbReference type="NCBI Taxonomy" id="488535"/>
    <lineage>
        <taxon>Bacteria</taxon>
        <taxon>Pseudomonadati</taxon>
        <taxon>Pseudomonadota</taxon>
        <taxon>Gammaproteobacteria</taxon>
        <taxon>Pseudomonadales</taxon>
        <taxon>Marinobacteraceae</taxon>
        <taxon>Marinobacter</taxon>
    </lineage>
</organism>
<dbReference type="RefSeq" id="WP_092021316.1">
    <property type="nucleotide sequence ID" value="NZ_FOUE01000002.1"/>
</dbReference>
<reference evidence="5" key="1">
    <citation type="submission" date="2016-10" db="EMBL/GenBank/DDBJ databases">
        <authorList>
            <person name="Varghese N."/>
            <person name="Submissions S."/>
        </authorList>
    </citation>
    <scope>NUCLEOTIDE SEQUENCE [LARGE SCALE GENOMIC DNA]</scope>
    <source>
        <strain evidence="5">CGMCC 1.7061</strain>
    </source>
</reference>
<proteinExistence type="predicted"/>
<name>A0A1I4NNT9_9GAMM</name>
<dbReference type="PROSITE" id="PS50894">
    <property type="entry name" value="HPT"/>
    <property type="match status" value="1"/>
</dbReference>
<dbReference type="STRING" id="488535.SAMN04487963_1523"/>
<keyword evidence="1" id="KW-0902">Two-component regulatory system</keyword>
<dbReference type="InterPro" id="IPR036641">
    <property type="entry name" value="HPT_dom_sf"/>
</dbReference>
<dbReference type="InterPro" id="IPR008207">
    <property type="entry name" value="Sig_transdc_His_kin_Hpt_dom"/>
</dbReference>
<dbReference type="AlphaFoldDB" id="A0A1I4NNT9"/>
<gene>
    <name evidence="4" type="ORF">SAMN04487963_1523</name>
</gene>
<dbReference type="GO" id="GO:0000160">
    <property type="term" value="P:phosphorelay signal transduction system"/>
    <property type="evidence" value="ECO:0007669"/>
    <property type="project" value="UniProtKB-KW"/>
</dbReference>
<dbReference type="Pfam" id="PF01627">
    <property type="entry name" value="Hpt"/>
    <property type="match status" value="1"/>
</dbReference>
<evidence type="ECO:0000313" key="4">
    <source>
        <dbReference type="EMBL" id="SFM17096.1"/>
    </source>
</evidence>
<keyword evidence="5" id="KW-1185">Reference proteome</keyword>
<dbReference type="Proteomes" id="UP000198519">
    <property type="component" value="Unassembled WGS sequence"/>
</dbReference>